<dbReference type="FunFam" id="3.10.250.10:FF:000006">
    <property type="entry name" value="neurotrypsin isoform X2"/>
    <property type="match status" value="1"/>
</dbReference>
<keyword evidence="1 8" id="KW-0732">Signal</keyword>
<dbReference type="AlphaFoldDB" id="A0A8B7XXN7"/>
<dbReference type="SUPFAM" id="SSF56487">
    <property type="entry name" value="SRCR-like"/>
    <property type="match status" value="2"/>
</dbReference>
<evidence type="ECO:0000256" key="5">
    <source>
        <dbReference type="PROSITE-ProRule" id="PRU00196"/>
    </source>
</evidence>
<dbReference type="GO" id="GO:0016020">
    <property type="term" value="C:membrane"/>
    <property type="evidence" value="ECO:0007669"/>
    <property type="project" value="InterPro"/>
</dbReference>
<feature type="disulfide bond" evidence="5">
    <location>
        <begin position="102"/>
        <end position="112"/>
    </location>
</feature>
<protein>
    <submittedName>
        <fullName evidence="11">Scavenger receptor cysteine-rich domain-containing group B protein-like</fullName>
    </submittedName>
</protein>
<keyword evidence="7" id="KW-1133">Transmembrane helix</keyword>
<dbReference type="SMART" id="SM00202">
    <property type="entry name" value="SR"/>
    <property type="match status" value="2"/>
</dbReference>
<evidence type="ECO:0000256" key="8">
    <source>
        <dbReference type="SAM" id="SignalP"/>
    </source>
</evidence>
<dbReference type="InterPro" id="IPR050912">
    <property type="entry name" value="LOX-like_protein"/>
</dbReference>
<evidence type="ECO:0000256" key="1">
    <source>
        <dbReference type="ARBA" id="ARBA00022729"/>
    </source>
</evidence>
<evidence type="ECO:0000256" key="3">
    <source>
        <dbReference type="ARBA" id="ARBA00023157"/>
    </source>
</evidence>
<keyword evidence="7" id="KW-0472">Membrane</keyword>
<keyword evidence="4" id="KW-0325">Glycoprotein</keyword>
<dbReference type="GO" id="GO:0004720">
    <property type="term" value="F:protein-lysine 6-oxidase activity"/>
    <property type="evidence" value="ECO:0007669"/>
    <property type="project" value="TreeGrafter"/>
</dbReference>
<evidence type="ECO:0000256" key="6">
    <source>
        <dbReference type="SAM" id="MobiDB-lite"/>
    </source>
</evidence>
<keyword evidence="2" id="KW-0677">Repeat</keyword>
<dbReference type="PANTHER" id="PTHR45817">
    <property type="entry name" value="LYSYL OXIDASE-LIKE-RELATED"/>
    <property type="match status" value="1"/>
</dbReference>
<comment type="caution">
    <text evidence="5">Lacks conserved residue(s) required for the propagation of feature annotation.</text>
</comment>
<proteinExistence type="predicted"/>
<feature type="disulfide bond" evidence="5">
    <location>
        <begin position="58"/>
        <end position="122"/>
    </location>
</feature>
<evidence type="ECO:0000256" key="7">
    <source>
        <dbReference type="SAM" id="Phobius"/>
    </source>
</evidence>
<feature type="disulfide bond" evidence="5">
    <location>
        <begin position="71"/>
        <end position="132"/>
    </location>
</feature>
<dbReference type="Proteomes" id="UP000694845">
    <property type="component" value="Unplaced"/>
</dbReference>
<name>A0A8B7XXN7_ACAPL</name>
<feature type="domain" description="SRCR" evidence="9">
    <location>
        <begin position="33"/>
        <end position="133"/>
    </location>
</feature>
<gene>
    <name evidence="11" type="primary">LOC110976227</name>
</gene>
<feature type="domain" description="SRCR" evidence="9">
    <location>
        <begin position="140"/>
        <end position="247"/>
    </location>
</feature>
<evidence type="ECO:0000256" key="2">
    <source>
        <dbReference type="ARBA" id="ARBA00022737"/>
    </source>
</evidence>
<dbReference type="PROSITE" id="PS50287">
    <property type="entry name" value="SRCR_2"/>
    <property type="match status" value="2"/>
</dbReference>
<dbReference type="OMA" id="PYWDIND"/>
<evidence type="ECO:0000256" key="4">
    <source>
        <dbReference type="ARBA" id="ARBA00023180"/>
    </source>
</evidence>
<dbReference type="GO" id="GO:0005615">
    <property type="term" value="C:extracellular space"/>
    <property type="evidence" value="ECO:0007669"/>
    <property type="project" value="TreeGrafter"/>
</dbReference>
<dbReference type="InterPro" id="IPR036772">
    <property type="entry name" value="SRCR-like_dom_sf"/>
</dbReference>
<feature type="region of interest" description="Disordered" evidence="6">
    <location>
        <begin position="346"/>
        <end position="370"/>
    </location>
</feature>
<keyword evidence="10" id="KW-1185">Reference proteome</keyword>
<organism evidence="10 11">
    <name type="scientific">Acanthaster planci</name>
    <name type="common">Crown-of-thorns starfish</name>
    <dbReference type="NCBI Taxonomy" id="133434"/>
    <lineage>
        <taxon>Eukaryota</taxon>
        <taxon>Metazoa</taxon>
        <taxon>Echinodermata</taxon>
        <taxon>Eleutherozoa</taxon>
        <taxon>Asterozoa</taxon>
        <taxon>Asteroidea</taxon>
        <taxon>Valvatacea</taxon>
        <taxon>Valvatida</taxon>
        <taxon>Acanthasteridae</taxon>
        <taxon>Acanthaster</taxon>
    </lineage>
</organism>
<dbReference type="FunFam" id="3.10.250.10:FF:000032">
    <property type="entry name" value="Si:dkey-14d8.20"/>
    <property type="match status" value="1"/>
</dbReference>
<evidence type="ECO:0000313" key="10">
    <source>
        <dbReference type="Proteomes" id="UP000694845"/>
    </source>
</evidence>
<keyword evidence="7" id="KW-0812">Transmembrane</keyword>
<feature type="disulfide bond" evidence="5">
    <location>
        <begin position="216"/>
        <end position="226"/>
    </location>
</feature>
<dbReference type="Gene3D" id="3.10.250.10">
    <property type="entry name" value="SRCR-like domain"/>
    <property type="match status" value="2"/>
</dbReference>
<keyword evidence="3 5" id="KW-1015">Disulfide bond</keyword>
<evidence type="ECO:0000313" key="11">
    <source>
        <dbReference type="RefSeq" id="XP_022085017.1"/>
    </source>
</evidence>
<reference evidence="11" key="1">
    <citation type="submission" date="2025-08" db="UniProtKB">
        <authorList>
            <consortium name="RefSeq"/>
        </authorList>
    </citation>
    <scope>IDENTIFICATION</scope>
</reference>
<dbReference type="PANTHER" id="PTHR45817:SF9">
    <property type="entry name" value="SRCR DOMAIN-CONTAINING PROTEIN"/>
    <property type="match status" value="1"/>
</dbReference>
<sequence>MVQWLFGVTAVVLLYGVTAQSNVTQGVNTGFSVRLMAGSGPNEGIVEVTQEGKRGPICNPYWDINDATVVCRQLGYPLATLASTGQRFESRIYDTHLEAVSCQGNEYRLDDCSRGSWVSQPCSDRDTAAVICSSIGEFSVRLMGGPSRFEGRVEVYHIHAGTQPMWGTICNDYWDIYDAQVVCRQLGYGNAKAAVDDGDRLYGMGSGPVLLESVTCYGTESTLASCLTPGWHVHNCGHNEDAGVICEYADTSYVWLSPLAVTFIVIGSLLAFCVVIGCIVCCISSVTKKKQRRTASSPEPPVSFAASNQAATVETAGASPGYSLPIQQFQPPPGYVLTTTTASGGTPGFTTITPMPPPPPYAETPNAEKS</sequence>
<accession>A0A8B7XXN7</accession>
<evidence type="ECO:0000259" key="9">
    <source>
        <dbReference type="PROSITE" id="PS50287"/>
    </source>
</evidence>
<dbReference type="PRINTS" id="PR00258">
    <property type="entry name" value="SPERACTRCPTR"/>
</dbReference>
<dbReference type="KEGG" id="aplc:110976227"/>
<dbReference type="OrthoDB" id="536948at2759"/>
<dbReference type="Pfam" id="PF00530">
    <property type="entry name" value="SRCR"/>
    <property type="match status" value="2"/>
</dbReference>
<dbReference type="InterPro" id="IPR001190">
    <property type="entry name" value="SRCR"/>
</dbReference>
<feature type="chain" id="PRO_5034998774" evidence="8">
    <location>
        <begin position="20"/>
        <end position="370"/>
    </location>
</feature>
<dbReference type="GeneID" id="110976227"/>
<feature type="transmembrane region" description="Helical" evidence="7">
    <location>
        <begin position="255"/>
        <end position="283"/>
    </location>
</feature>
<feature type="signal peptide" evidence="8">
    <location>
        <begin position="1"/>
        <end position="19"/>
    </location>
</feature>
<dbReference type="RefSeq" id="XP_022085017.1">
    <property type="nucleotide sequence ID" value="XM_022229325.1"/>
</dbReference>